<dbReference type="InterPro" id="IPR002939">
    <property type="entry name" value="DnaJ_C"/>
</dbReference>
<feature type="domain" description="J" evidence="3">
    <location>
        <begin position="8"/>
        <end position="55"/>
    </location>
</feature>
<name>A0A4Y1RPL8_PRUDU</name>
<dbReference type="CDD" id="cd06257">
    <property type="entry name" value="DnaJ"/>
    <property type="match status" value="1"/>
</dbReference>
<dbReference type="FunFam" id="2.60.260.20:FF:000006">
    <property type="entry name" value="DnaJ subfamily B member 13"/>
    <property type="match status" value="1"/>
</dbReference>
<dbReference type="Gene3D" id="2.60.260.20">
    <property type="entry name" value="Urease metallochaperone UreE, N-terminal domain"/>
    <property type="match status" value="2"/>
</dbReference>
<dbReference type="InterPro" id="IPR008971">
    <property type="entry name" value="HSP40/DnaJ_pept-bd"/>
</dbReference>
<dbReference type="InterPro" id="IPR036869">
    <property type="entry name" value="J_dom_sf"/>
</dbReference>
<dbReference type="CDD" id="cd10747">
    <property type="entry name" value="DnaJ_C"/>
    <property type="match status" value="1"/>
</dbReference>
<dbReference type="SUPFAM" id="SSF46565">
    <property type="entry name" value="Chaperone J-domain"/>
    <property type="match status" value="1"/>
</dbReference>
<dbReference type="AlphaFoldDB" id="A0A4Y1RPL8"/>
<sequence length="330" mass="36439">MIRVMGADYYKILQVPRNASEVDLKEAAEAKFNQLCQAYDVLSDPRKRAVYDQYGEEGLSGGSRPGGSRSPEDIFAEFFGGRGGGMGQSRDDGFRDPDDVFSDFFGQRVNMGESRVGGSRSRSPEIRSMNGENIFESLIAAAEGNGRQRKAAAIKRTLPCSLEELYMGNTRKIKISKDVVGASGRRSTVEEVLNIEIKPGWKKGTKITFPEKGHDVERGVIPADIIFIIDEKPHSFFKRDEDDLVVTQNISLADALTGHTALMTTLDGRNLRVSIDSIIGPTHEEVVKGEGMPIQKEQGKKGNLILKFNIRIPKLTSEQKTSIKQLLTSL</sequence>
<dbReference type="InterPro" id="IPR018253">
    <property type="entry name" value="DnaJ_domain_CS"/>
</dbReference>
<dbReference type="SMART" id="SM00271">
    <property type="entry name" value="DnaJ"/>
    <property type="match status" value="1"/>
</dbReference>
<dbReference type="GO" id="GO:0051087">
    <property type="term" value="F:protein-folding chaperone binding"/>
    <property type="evidence" value="ECO:0007669"/>
    <property type="project" value="TreeGrafter"/>
</dbReference>
<protein>
    <submittedName>
        <fullName evidence="4">DNAJ heat shock family protein</fullName>
    </submittedName>
</protein>
<dbReference type="Gene3D" id="1.10.287.110">
    <property type="entry name" value="DnaJ domain"/>
    <property type="match status" value="1"/>
</dbReference>
<keyword evidence="1" id="KW-0143">Chaperone</keyword>
<dbReference type="PRINTS" id="PR00625">
    <property type="entry name" value="JDOMAIN"/>
</dbReference>
<dbReference type="PANTHER" id="PTHR24078:SF575">
    <property type="entry name" value="DNAJ HEAT SHOCK FAMILY PROTEIN"/>
    <property type="match status" value="1"/>
</dbReference>
<reference evidence="4" key="1">
    <citation type="journal article" date="2019" name="Science">
        <title>Mutation of a bHLH transcription factor allowed almond domestication.</title>
        <authorList>
            <person name="Sanchez-Perez R."/>
            <person name="Pavan S."/>
            <person name="Mazzeo R."/>
            <person name="Moldovan C."/>
            <person name="Aiese Cigliano R."/>
            <person name="Del Cueto J."/>
            <person name="Ricciardi F."/>
            <person name="Lotti C."/>
            <person name="Ricciardi L."/>
            <person name="Dicenta F."/>
            <person name="Lopez-Marques R.L."/>
            <person name="Lindberg Moller B."/>
        </authorList>
    </citation>
    <scope>NUCLEOTIDE SEQUENCE</scope>
</reference>
<dbReference type="GO" id="GO:0051082">
    <property type="term" value="F:unfolded protein binding"/>
    <property type="evidence" value="ECO:0007669"/>
    <property type="project" value="InterPro"/>
</dbReference>
<dbReference type="InterPro" id="IPR051339">
    <property type="entry name" value="DnaJ_subfamily_B"/>
</dbReference>
<dbReference type="GO" id="GO:0005829">
    <property type="term" value="C:cytosol"/>
    <property type="evidence" value="ECO:0007669"/>
    <property type="project" value="TreeGrafter"/>
</dbReference>
<feature type="region of interest" description="Disordered" evidence="2">
    <location>
        <begin position="55"/>
        <end position="75"/>
    </location>
</feature>
<dbReference type="Pfam" id="PF01556">
    <property type="entry name" value="DnaJ_C"/>
    <property type="match status" value="1"/>
</dbReference>
<evidence type="ECO:0000256" key="2">
    <source>
        <dbReference type="SAM" id="MobiDB-lite"/>
    </source>
</evidence>
<dbReference type="InterPro" id="IPR001623">
    <property type="entry name" value="DnaJ_domain"/>
</dbReference>
<dbReference type="FunFam" id="2.60.260.20:FF:000002">
    <property type="entry name" value="Dnaj homolog subfamily b member"/>
    <property type="match status" value="1"/>
</dbReference>
<dbReference type="EMBL" id="AP019302">
    <property type="protein sequence ID" value="BBH06274.1"/>
    <property type="molecule type" value="Genomic_DNA"/>
</dbReference>
<dbReference type="PROSITE" id="PS00636">
    <property type="entry name" value="DNAJ_1"/>
    <property type="match status" value="1"/>
</dbReference>
<organism evidence="4">
    <name type="scientific">Prunus dulcis</name>
    <name type="common">Almond</name>
    <name type="synonym">Amygdalus dulcis</name>
    <dbReference type="NCBI Taxonomy" id="3755"/>
    <lineage>
        <taxon>Eukaryota</taxon>
        <taxon>Viridiplantae</taxon>
        <taxon>Streptophyta</taxon>
        <taxon>Embryophyta</taxon>
        <taxon>Tracheophyta</taxon>
        <taxon>Spermatophyta</taxon>
        <taxon>Magnoliopsida</taxon>
        <taxon>eudicotyledons</taxon>
        <taxon>Gunneridae</taxon>
        <taxon>Pentapetalae</taxon>
        <taxon>rosids</taxon>
        <taxon>fabids</taxon>
        <taxon>Rosales</taxon>
        <taxon>Rosaceae</taxon>
        <taxon>Amygdaloideae</taxon>
        <taxon>Amygdaleae</taxon>
        <taxon>Prunus</taxon>
    </lineage>
</organism>
<gene>
    <name evidence="4" type="ORF">Prudu_017873</name>
</gene>
<dbReference type="SUPFAM" id="SSF49493">
    <property type="entry name" value="HSP40/DnaJ peptide-binding domain"/>
    <property type="match status" value="2"/>
</dbReference>
<evidence type="ECO:0000313" key="4">
    <source>
        <dbReference type="EMBL" id="BBH06274.1"/>
    </source>
</evidence>
<keyword evidence="4" id="KW-0346">Stress response</keyword>
<accession>A0A4Y1RPL8</accession>
<evidence type="ECO:0000256" key="1">
    <source>
        <dbReference type="ARBA" id="ARBA00023186"/>
    </source>
</evidence>
<proteinExistence type="predicted"/>
<dbReference type="PANTHER" id="PTHR24078">
    <property type="entry name" value="DNAJ HOMOLOG SUBFAMILY C MEMBER"/>
    <property type="match status" value="1"/>
</dbReference>
<dbReference type="GO" id="GO:0006457">
    <property type="term" value="P:protein folding"/>
    <property type="evidence" value="ECO:0007669"/>
    <property type="project" value="InterPro"/>
</dbReference>
<evidence type="ECO:0000259" key="3">
    <source>
        <dbReference type="PROSITE" id="PS50076"/>
    </source>
</evidence>
<dbReference type="PROSITE" id="PS50076">
    <property type="entry name" value="DNAJ_2"/>
    <property type="match status" value="1"/>
</dbReference>